<accession>A0ABD5LXG3</accession>
<protein>
    <recommendedName>
        <fullName evidence="3">ABM domain-containing protein</fullName>
    </recommendedName>
</protein>
<dbReference type="Proteomes" id="UP001438189">
    <property type="component" value="Unassembled WGS sequence"/>
</dbReference>
<evidence type="ECO:0000313" key="2">
    <source>
        <dbReference type="Proteomes" id="UP001438189"/>
    </source>
</evidence>
<evidence type="ECO:0008006" key="3">
    <source>
        <dbReference type="Google" id="ProtNLM"/>
    </source>
</evidence>
<reference evidence="1 2" key="1">
    <citation type="submission" date="2024-06" db="EMBL/GenBank/DDBJ databases">
        <title>Genome sequencing of Agrobacterium spp. from tobacco in Serbia.</title>
        <authorList>
            <person name="Ilicic R.J."/>
            <person name="Studholme D.J."/>
            <person name="Jelusic A."/>
            <person name="Barac G."/>
            <person name="Bagi F."/>
            <person name="Popovic Milovanovic T."/>
        </authorList>
    </citation>
    <scope>NUCLEOTIDE SEQUENCE [LARGE SCALE GENOMIC DNA]</scope>
    <source>
        <strain evidence="1 2">DA1</strain>
    </source>
</reference>
<sequence>MTFQAVAKFSNDERLCICEITDAEAALAVEDSPFVDGFGLYLVRVSASNPMAPAVVLAKFTSEEAATKMANFFRFTGTLDQAA</sequence>
<organism evidence="1 2">
    <name type="scientific">Agrobacterium radiobacter</name>
    <dbReference type="NCBI Taxonomy" id="362"/>
    <lineage>
        <taxon>Bacteria</taxon>
        <taxon>Pseudomonadati</taxon>
        <taxon>Pseudomonadota</taxon>
        <taxon>Alphaproteobacteria</taxon>
        <taxon>Hyphomicrobiales</taxon>
        <taxon>Rhizobiaceae</taxon>
        <taxon>Rhizobium/Agrobacterium group</taxon>
        <taxon>Agrobacterium</taxon>
        <taxon>Agrobacterium tumefaciens complex</taxon>
    </lineage>
</organism>
<gene>
    <name evidence="1" type="ORF">ABVB70_26655</name>
</gene>
<name>A0ABD5LXG3_AGRRD</name>
<dbReference type="RefSeq" id="WP_183229790.1">
    <property type="nucleotide sequence ID" value="NZ_JACIGZ010000002.1"/>
</dbReference>
<evidence type="ECO:0000313" key="1">
    <source>
        <dbReference type="EMBL" id="MES4993877.1"/>
    </source>
</evidence>
<comment type="caution">
    <text evidence="1">The sequence shown here is derived from an EMBL/GenBank/DDBJ whole genome shotgun (WGS) entry which is preliminary data.</text>
</comment>
<dbReference type="EMBL" id="JBETME010000025">
    <property type="protein sequence ID" value="MES4993877.1"/>
    <property type="molecule type" value="Genomic_DNA"/>
</dbReference>
<proteinExistence type="predicted"/>
<dbReference type="AlphaFoldDB" id="A0ABD5LXG3"/>